<reference evidence="3" key="1">
    <citation type="submission" date="2020-11" db="EMBL/GenBank/DDBJ databases">
        <authorList>
            <consortium name="DOE Joint Genome Institute"/>
            <person name="Ahrendt S."/>
            <person name="Riley R."/>
            <person name="Andreopoulos W."/>
            <person name="LaButti K."/>
            <person name="Pangilinan J."/>
            <person name="Ruiz-duenas F.J."/>
            <person name="Barrasa J.M."/>
            <person name="Sanchez-Garcia M."/>
            <person name="Camarero S."/>
            <person name="Miyauchi S."/>
            <person name="Serrano A."/>
            <person name="Linde D."/>
            <person name="Babiker R."/>
            <person name="Drula E."/>
            <person name="Ayuso-Fernandez I."/>
            <person name="Pacheco R."/>
            <person name="Padilla G."/>
            <person name="Ferreira P."/>
            <person name="Barriuso J."/>
            <person name="Kellner H."/>
            <person name="Castanera R."/>
            <person name="Alfaro M."/>
            <person name="Ramirez L."/>
            <person name="Pisabarro A.G."/>
            <person name="Kuo A."/>
            <person name="Tritt A."/>
            <person name="Lipzen A."/>
            <person name="He G."/>
            <person name="Yan M."/>
            <person name="Ng V."/>
            <person name="Cullen D."/>
            <person name="Martin F."/>
            <person name="Rosso M.-N."/>
            <person name="Henrissat B."/>
            <person name="Hibbett D."/>
            <person name="Martinez A.T."/>
            <person name="Grigoriev I.V."/>
        </authorList>
    </citation>
    <scope>NUCLEOTIDE SEQUENCE</scope>
    <source>
        <strain evidence="3">AH 44721</strain>
    </source>
</reference>
<dbReference type="Gene3D" id="3.30.260.10">
    <property type="entry name" value="TCP-1-like chaperonin intermediate domain"/>
    <property type="match status" value="1"/>
</dbReference>
<sequence>MSSPVALSHQPKGLALYFYECDFATASNLSYYALPDLQNKLAKLEAEKAIEDAKAGAGMDAANAESIARLLGDPLGTSGWAADAAKAIANAVRLLRSGLFAGNLSCNTVDHVVKFLSANTKIVAATAEIAQVATISTNDDTYVRNLITQAMEKVGKEGDITVKEGFISPYVITDIKTQKCEFENPYILQHILPALEITAQSCHLLIIIAEDVDGETLASLILNKLHSQLQVCAIKASGFGTTASPSWVTLPSSQAEPSLRQARLLEDVDMWNDGLPIIKNVMVMQGLI</sequence>
<evidence type="ECO:0000256" key="2">
    <source>
        <dbReference type="ARBA" id="ARBA00023186"/>
    </source>
</evidence>
<dbReference type="EMBL" id="JADNYJ010000571">
    <property type="protein sequence ID" value="KAF8868659.1"/>
    <property type="molecule type" value="Genomic_DNA"/>
</dbReference>
<keyword evidence="4" id="KW-1185">Reference proteome</keyword>
<comment type="caution">
    <text evidence="3">The sequence shown here is derived from an EMBL/GenBank/DDBJ whole genome shotgun (WGS) entry which is preliminary data.</text>
</comment>
<dbReference type="PANTHER" id="PTHR45633">
    <property type="entry name" value="60 KDA HEAT SHOCK PROTEIN, MITOCHONDRIAL"/>
    <property type="match status" value="1"/>
</dbReference>
<dbReference type="OrthoDB" id="1733909at2759"/>
<keyword evidence="2" id="KW-0143">Chaperone</keyword>
<organism evidence="3 4">
    <name type="scientific">Gymnopilus junonius</name>
    <name type="common">Spectacular rustgill mushroom</name>
    <name type="synonym">Gymnopilus spectabilis subsp. junonius</name>
    <dbReference type="NCBI Taxonomy" id="109634"/>
    <lineage>
        <taxon>Eukaryota</taxon>
        <taxon>Fungi</taxon>
        <taxon>Dikarya</taxon>
        <taxon>Basidiomycota</taxon>
        <taxon>Agaricomycotina</taxon>
        <taxon>Agaricomycetes</taxon>
        <taxon>Agaricomycetidae</taxon>
        <taxon>Agaricales</taxon>
        <taxon>Agaricineae</taxon>
        <taxon>Hymenogastraceae</taxon>
        <taxon>Gymnopilus</taxon>
    </lineage>
</organism>
<comment type="similarity">
    <text evidence="1">Belongs to the chaperonin (HSP60) family.</text>
</comment>
<proteinExistence type="inferred from homology"/>
<dbReference type="GO" id="GO:0140662">
    <property type="term" value="F:ATP-dependent protein folding chaperone"/>
    <property type="evidence" value="ECO:0007669"/>
    <property type="project" value="InterPro"/>
</dbReference>
<dbReference type="SUPFAM" id="SSF52029">
    <property type="entry name" value="GroEL apical domain-like"/>
    <property type="match status" value="1"/>
</dbReference>
<dbReference type="Gene3D" id="3.50.7.10">
    <property type="entry name" value="GroEL"/>
    <property type="match status" value="1"/>
</dbReference>
<dbReference type="InterPro" id="IPR027410">
    <property type="entry name" value="TCP-1-like_intermed_sf"/>
</dbReference>
<dbReference type="SUPFAM" id="SSF54849">
    <property type="entry name" value="GroEL-intermediate domain like"/>
    <property type="match status" value="1"/>
</dbReference>
<dbReference type="InterPro" id="IPR027409">
    <property type="entry name" value="GroEL-like_apical_dom_sf"/>
</dbReference>
<evidence type="ECO:0000313" key="4">
    <source>
        <dbReference type="Proteomes" id="UP000724874"/>
    </source>
</evidence>
<evidence type="ECO:0000313" key="3">
    <source>
        <dbReference type="EMBL" id="KAF8868659.1"/>
    </source>
</evidence>
<dbReference type="GO" id="GO:0042026">
    <property type="term" value="P:protein refolding"/>
    <property type="evidence" value="ECO:0007669"/>
    <property type="project" value="InterPro"/>
</dbReference>
<dbReference type="AlphaFoldDB" id="A0A9P5N8E5"/>
<gene>
    <name evidence="3" type="ORF">CPB84DRAFT_1857270</name>
</gene>
<protein>
    <submittedName>
        <fullName evidence="3">Uncharacterized protein</fullName>
    </submittedName>
</protein>
<dbReference type="InterPro" id="IPR001844">
    <property type="entry name" value="Cpn60/GroEL"/>
</dbReference>
<name>A0A9P5N8E5_GYMJU</name>
<evidence type="ECO:0000256" key="1">
    <source>
        <dbReference type="ARBA" id="ARBA00006607"/>
    </source>
</evidence>
<accession>A0A9P5N8E5</accession>
<dbReference type="Proteomes" id="UP000724874">
    <property type="component" value="Unassembled WGS sequence"/>
</dbReference>